<dbReference type="RefSeq" id="WP_074693320.1">
    <property type="nucleotide sequence ID" value="NZ_FNOJ01000011.1"/>
</dbReference>
<proteinExistence type="inferred from homology"/>
<evidence type="ECO:0000259" key="7">
    <source>
        <dbReference type="Pfam" id="PF00155"/>
    </source>
</evidence>
<dbReference type="Gene3D" id="3.90.1150.10">
    <property type="entry name" value="Aspartate Aminotransferase, domain 1"/>
    <property type="match status" value="1"/>
</dbReference>
<keyword evidence="9" id="KW-1185">Reference proteome</keyword>
<dbReference type="InterPro" id="IPR015421">
    <property type="entry name" value="PyrdxlP-dep_Trfase_major"/>
</dbReference>
<evidence type="ECO:0000256" key="2">
    <source>
        <dbReference type="ARBA" id="ARBA00007441"/>
    </source>
</evidence>
<evidence type="ECO:0000313" key="8">
    <source>
        <dbReference type="EMBL" id="SDW69956.1"/>
    </source>
</evidence>
<evidence type="ECO:0000256" key="4">
    <source>
        <dbReference type="ARBA" id="ARBA00022679"/>
    </source>
</evidence>
<dbReference type="EMBL" id="FNOJ01000011">
    <property type="protein sequence ID" value="SDW69956.1"/>
    <property type="molecule type" value="Genomic_DNA"/>
</dbReference>
<reference evidence="9" key="1">
    <citation type="submission" date="2016-10" db="EMBL/GenBank/DDBJ databases">
        <authorList>
            <person name="Varghese N."/>
        </authorList>
    </citation>
    <scope>NUCLEOTIDE SEQUENCE [LARGE SCALE GENOMIC DNA]</scope>
    <source>
        <strain evidence="9">DSM 12489</strain>
    </source>
</reference>
<dbReference type="GO" id="GO:0008483">
    <property type="term" value="F:transaminase activity"/>
    <property type="evidence" value="ECO:0007669"/>
    <property type="project" value="UniProtKB-KW"/>
</dbReference>
<dbReference type="InterPro" id="IPR015422">
    <property type="entry name" value="PyrdxlP-dep_Trfase_small"/>
</dbReference>
<evidence type="ECO:0000256" key="6">
    <source>
        <dbReference type="RuleBase" id="RU000481"/>
    </source>
</evidence>
<dbReference type="CDD" id="cd00609">
    <property type="entry name" value="AAT_like"/>
    <property type="match status" value="1"/>
</dbReference>
<dbReference type="Proteomes" id="UP000182589">
    <property type="component" value="Unassembled WGS sequence"/>
</dbReference>
<dbReference type="AlphaFoldDB" id="A0A1H2VNU2"/>
<evidence type="ECO:0000256" key="1">
    <source>
        <dbReference type="ARBA" id="ARBA00001933"/>
    </source>
</evidence>
<dbReference type="PANTHER" id="PTHR46383">
    <property type="entry name" value="ASPARTATE AMINOTRANSFERASE"/>
    <property type="match status" value="1"/>
</dbReference>
<dbReference type="STRING" id="89784.SAMN04489725_11197"/>
<evidence type="ECO:0000256" key="5">
    <source>
        <dbReference type="ARBA" id="ARBA00022898"/>
    </source>
</evidence>
<dbReference type="Pfam" id="PF00155">
    <property type="entry name" value="Aminotran_1_2"/>
    <property type="match status" value="1"/>
</dbReference>
<dbReference type="SUPFAM" id="SSF53383">
    <property type="entry name" value="PLP-dependent transferases"/>
    <property type="match status" value="1"/>
</dbReference>
<dbReference type="Gene3D" id="3.40.640.10">
    <property type="entry name" value="Type I PLP-dependent aspartate aminotransferase-like (Major domain)"/>
    <property type="match status" value="1"/>
</dbReference>
<dbReference type="GO" id="GO:0006520">
    <property type="term" value="P:amino acid metabolic process"/>
    <property type="evidence" value="ECO:0007669"/>
    <property type="project" value="InterPro"/>
</dbReference>
<keyword evidence="4 6" id="KW-0808">Transferase</keyword>
<comment type="similarity">
    <text evidence="2 6">Belongs to the class-I pyridoxal-phosphate-dependent aminotransferase family.</text>
</comment>
<dbReference type="PANTHER" id="PTHR46383:SF3">
    <property type="entry name" value="ASPARTATE AMINOTRANSFERASE-RELATED"/>
    <property type="match status" value="1"/>
</dbReference>
<comment type="cofactor">
    <cofactor evidence="1 6">
        <name>pyridoxal 5'-phosphate</name>
        <dbReference type="ChEBI" id="CHEBI:597326"/>
    </cofactor>
</comment>
<dbReference type="EC" id="2.6.1.-" evidence="6"/>
<dbReference type="FunFam" id="3.40.640.10:FF:000033">
    <property type="entry name" value="Aspartate aminotransferase"/>
    <property type="match status" value="1"/>
</dbReference>
<dbReference type="PROSITE" id="PS00105">
    <property type="entry name" value="AA_TRANSFER_CLASS_1"/>
    <property type="match status" value="1"/>
</dbReference>
<keyword evidence="5" id="KW-0663">Pyridoxal phosphate</keyword>
<dbReference type="InterPro" id="IPR050596">
    <property type="entry name" value="AspAT/PAT-like"/>
</dbReference>
<accession>A0A1H2VNU2</accession>
<sequence>MSNLYDRLSPIVTNLPPSGIRRFFDLANQMQDVISLGVGEPDFVTPWHIREACMYSLEQGYTTYTSNRGLPELCIEIAKYLTKFDLAYDPTREIMVTVGGSEAIDLAMRTLVCPGDEVLIPTPTYVSYKPCALLAGASVIDVPTYAEDGFRLTAQALERAITPKSKALVLCFPNNPTGAVMTREDLVEIAEVAIRHDLFVISDEIYAELTYDGFHASIAALPGMRERTIVISGMSKAYAMTGWRIGYIAAPEPLLAAMLKIHQYTIMCAPHMAQRAALEALRNGSDERDKMTESYDRRRKLIVAGLNEIGLPCHEPRGAFYAFPDIRPTGLSSEEFAERLLLEQGVAVVPGNVFGETGEGFIRCSYATSVELIEDAIQRMGTFVAKLTSQTVK</sequence>
<dbReference type="InterPro" id="IPR004839">
    <property type="entry name" value="Aminotransferase_I/II_large"/>
</dbReference>
<keyword evidence="3 6" id="KW-0032">Aminotransferase</keyword>
<dbReference type="InterPro" id="IPR004838">
    <property type="entry name" value="NHTrfase_class1_PyrdxlP-BS"/>
</dbReference>
<organism evidence="8 9">
    <name type="scientific">Alicyclobacillus hesperidum</name>
    <dbReference type="NCBI Taxonomy" id="89784"/>
    <lineage>
        <taxon>Bacteria</taxon>
        <taxon>Bacillati</taxon>
        <taxon>Bacillota</taxon>
        <taxon>Bacilli</taxon>
        <taxon>Bacillales</taxon>
        <taxon>Alicyclobacillaceae</taxon>
        <taxon>Alicyclobacillus</taxon>
    </lineage>
</organism>
<dbReference type="GO" id="GO:0030170">
    <property type="term" value="F:pyridoxal phosphate binding"/>
    <property type="evidence" value="ECO:0007669"/>
    <property type="project" value="InterPro"/>
</dbReference>
<protein>
    <recommendedName>
        <fullName evidence="6">Aminotransferase</fullName>
        <ecNumber evidence="6">2.6.1.-</ecNumber>
    </recommendedName>
</protein>
<evidence type="ECO:0000313" key="9">
    <source>
        <dbReference type="Proteomes" id="UP000182589"/>
    </source>
</evidence>
<feature type="domain" description="Aminotransferase class I/classII large" evidence="7">
    <location>
        <begin position="32"/>
        <end position="379"/>
    </location>
</feature>
<evidence type="ECO:0000256" key="3">
    <source>
        <dbReference type="ARBA" id="ARBA00022576"/>
    </source>
</evidence>
<name>A0A1H2VNU2_9BACL</name>
<gene>
    <name evidence="8" type="ORF">SAMN04489725_11197</name>
</gene>
<dbReference type="InterPro" id="IPR015424">
    <property type="entry name" value="PyrdxlP-dep_Trfase"/>
</dbReference>